<dbReference type="Proteomes" id="UP000239273">
    <property type="component" value="Unassembled WGS sequence"/>
</dbReference>
<reference evidence="5" key="3">
    <citation type="journal article" date="2019" name="Int. J. Syst. Evol. Microbiol.">
        <title>The Global Catalogue of Microorganisms (GCM) 10K type strain sequencing project: providing services to taxonomists for standard genome sequencing and annotation.</title>
        <authorList>
            <consortium name="The Broad Institute Genomics Platform"/>
            <consortium name="The Broad Institute Genome Sequencing Center for Infectious Disease"/>
            <person name="Wu L."/>
            <person name="Ma J."/>
        </authorList>
    </citation>
    <scope>NUCLEOTIDE SEQUENCE [LARGE SCALE GENOMIC DNA]</scope>
    <source>
        <strain evidence="5">NBRC 105001</strain>
    </source>
</reference>
<name>A0A2S7XJ20_9GAMM</name>
<evidence type="ECO:0000313" key="4">
    <source>
        <dbReference type="Proteomes" id="UP000239273"/>
    </source>
</evidence>
<evidence type="ECO:0008006" key="6">
    <source>
        <dbReference type="Google" id="ProtNLM"/>
    </source>
</evidence>
<comment type="caution">
    <text evidence="3">The sequence shown here is derived from an EMBL/GenBank/DDBJ whole genome shotgun (WGS) entry which is preliminary data.</text>
</comment>
<evidence type="ECO:0000256" key="1">
    <source>
        <dbReference type="SAM" id="SignalP"/>
    </source>
</evidence>
<evidence type="ECO:0000313" key="5">
    <source>
        <dbReference type="Proteomes" id="UP001156660"/>
    </source>
</evidence>
<reference evidence="3 4" key="2">
    <citation type="submission" date="2016-12" db="EMBL/GenBank/DDBJ databases">
        <title>Diversity of luminous bacteria.</title>
        <authorList>
            <person name="Yoshizawa S."/>
            <person name="Kogure K."/>
        </authorList>
    </citation>
    <scope>NUCLEOTIDE SEQUENCE [LARGE SCALE GENOMIC DNA]</scope>
    <source>
        <strain evidence="3 4">NBRC 105001</strain>
    </source>
</reference>
<accession>A0A2S7XJ20</accession>
<organism evidence="3 4">
    <name type="scientific">Aliivibrio sifiae</name>
    <dbReference type="NCBI Taxonomy" id="566293"/>
    <lineage>
        <taxon>Bacteria</taxon>
        <taxon>Pseudomonadati</taxon>
        <taxon>Pseudomonadota</taxon>
        <taxon>Gammaproteobacteria</taxon>
        <taxon>Vibrionales</taxon>
        <taxon>Vibrionaceae</taxon>
        <taxon>Aliivibrio</taxon>
    </lineage>
</organism>
<dbReference type="EMBL" id="MSCP01000001">
    <property type="protein sequence ID" value="PQJ93735.1"/>
    <property type="molecule type" value="Genomic_DNA"/>
</dbReference>
<feature type="signal peptide" evidence="1">
    <location>
        <begin position="1"/>
        <end position="24"/>
    </location>
</feature>
<gene>
    <name evidence="3" type="ORF">BTO23_06490</name>
    <name evidence="2" type="ORF">GCM10007855_20340</name>
</gene>
<dbReference type="OrthoDB" id="8591827at2"/>
<protein>
    <recommendedName>
        <fullName evidence="6">Secreted protein</fullName>
    </recommendedName>
</protein>
<evidence type="ECO:0000313" key="2">
    <source>
        <dbReference type="EMBL" id="GLR75160.1"/>
    </source>
</evidence>
<proteinExistence type="predicted"/>
<evidence type="ECO:0000313" key="3">
    <source>
        <dbReference type="EMBL" id="PQJ93735.1"/>
    </source>
</evidence>
<feature type="chain" id="PRO_5015655139" description="Secreted protein" evidence="1">
    <location>
        <begin position="25"/>
        <end position="102"/>
    </location>
</feature>
<dbReference type="EMBL" id="BSOU01000005">
    <property type="protein sequence ID" value="GLR75160.1"/>
    <property type="molecule type" value="Genomic_DNA"/>
</dbReference>
<keyword evidence="5" id="KW-1185">Reference proteome</keyword>
<dbReference type="AlphaFoldDB" id="A0A2S7XJ20"/>
<sequence length="102" mass="10253">MSNKLTLSIVMTSVIAFNSGMVSAAEPVEEAVVAQASSGNSGHCAAGKCGTEKRFGKADLKGDPQGRLVRARDGKCGLSGEGVNAPAVITDKSKITGGLCGQ</sequence>
<reference evidence="2" key="1">
    <citation type="journal article" date="2014" name="Int. J. Syst. Evol. Microbiol.">
        <title>Complete genome of a new Firmicutes species belonging to the dominant human colonic microbiota ('Ruminococcus bicirculans') reveals two chromosomes and a selective capacity to utilize plant glucans.</title>
        <authorList>
            <consortium name="NISC Comparative Sequencing Program"/>
            <person name="Wegmann U."/>
            <person name="Louis P."/>
            <person name="Goesmann A."/>
            <person name="Henrissat B."/>
            <person name="Duncan S.H."/>
            <person name="Flint H.J."/>
        </authorList>
    </citation>
    <scope>NUCLEOTIDE SEQUENCE</scope>
    <source>
        <strain evidence="2">NBRC 105001</strain>
    </source>
</reference>
<reference evidence="2" key="4">
    <citation type="submission" date="2023-01" db="EMBL/GenBank/DDBJ databases">
        <title>Draft genome sequence of Aliivibrio sifiae strain NBRC 105001.</title>
        <authorList>
            <person name="Sun Q."/>
            <person name="Mori K."/>
        </authorList>
    </citation>
    <scope>NUCLEOTIDE SEQUENCE</scope>
    <source>
        <strain evidence="2">NBRC 105001</strain>
    </source>
</reference>
<dbReference type="Proteomes" id="UP001156660">
    <property type="component" value="Unassembled WGS sequence"/>
</dbReference>
<dbReference type="RefSeq" id="WP_105063199.1">
    <property type="nucleotide sequence ID" value="NZ_BSOU01000005.1"/>
</dbReference>
<keyword evidence="1" id="KW-0732">Signal</keyword>